<evidence type="ECO:0000256" key="2">
    <source>
        <dbReference type="ARBA" id="ARBA00022617"/>
    </source>
</evidence>
<geneLocation type="plasmid" evidence="8 9">
    <name>pRHL3</name>
</geneLocation>
<dbReference type="GO" id="GO:0016705">
    <property type="term" value="F:oxidoreductase activity, acting on paired donors, with incorporation or reduction of molecular oxygen"/>
    <property type="evidence" value="ECO:0007669"/>
    <property type="project" value="InterPro"/>
</dbReference>
<keyword evidence="6 7" id="KW-0503">Monooxygenase</keyword>
<dbReference type="GO" id="GO:0020037">
    <property type="term" value="F:heme binding"/>
    <property type="evidence" value="ECO:0007669"/>
    <property type="project" value="InterPro"/>
</dbReference>
<dbReference type="PANTHER" id="PTHR46696:SF1">
    <property type="entry name" value="CYTOCHROME P450 YJIB-RELATED"/>
    <property type="match status" value="1"/>
</dbReference>
<organism evidence="8 9">
    <name type="scientific">Rhodococcus jostii (strain RHA1)</name>
    <dbReference type="NCBI Taxonomy" id="101510"/>
    <lineage>
        <taxon>Bacteria</taxon>
        <taxon>Bacillati</taxon>
        <taxon>Actinomycetota</taxon>
        <taxon>Actinomycetes</taxon>
        <taxon>Mycobacteriales</taxon>
        <taxon>Nocardiaceae</taxon>
        <taxon>Rhodococcus</taxon>
    </lineage>
</organism>
<keyword evidence="5 7" id="KW-0408">Iron</keyword>
<evidence type="ECO:0000313" key="9">
    <source>
        <dbReference type="Proteomes" id="UP000008710"/>
    </source>
</evidence>
<name>Q0RVH0_RHOJR</name>
<dbReference type="SMR" id="Q0RVH0"/>
<dbReference type="SUPFAM" id="SSF48264">
    <property type="entry name" value="Cytochrome P450"/>
    <property type="match status" value="1"/>
</dbReference>
<comment type="similarity">
    <text evidence="1 7">Belongs to the cytochrome P450 family.</text>
</comment>
<sequence>MTVRTELQGIPDLSDPETFKEGIPYEAYDQLRSLPGLPWHPAESGTLNGGFWVVTRYDEVVEILQDPARFSSVQGSIYPLPNPTGDGPMTKHILLMDPPEHSRVRRAAAKSFGPRIVANFESWIRDVVVETLDDALPLERFDWVYEVSRLVPSRVIAQILGIPLEHRGYIVEATNALFESQTVNDGGASLTREFMKIGEFMTRLGEEKLRNPADDMTTVLAQSLESGEIDLVEYQLYTASLFAAGFETTHTTISHIGHLLATEPAIRAATTRALDEGKSAALVDEFLRYITPAMRFARTATQDTEFRDQAIKKGDTLLVVFSAANRDPAAFPNPNEFNPFREDPKPLAGTGGAGLTFGAGAHRCIGHMLAKLELRILLEELHVRNIAIEMDGDAQRGASGLVNQLLALPVTVAVG</sequence>
<dbReference type="InterPro" id="IPR002397">
    <property type="entry name" value="Cyt_P450_B"/>
</dbReference>
<evidence type="ECO:0000256" key="4">
    <source>
        <dbReference type="ARBA" id="ARBA00023002"/>
    </source>
</evidence>
<dbReference type="Gene3D" id="1.10.630.10">
    <property type="entry name" value="Cytochrome P450"/>
    <property type="match status" value="1"/>
</dbReference>
<evidence type="ECO:0000256" key="1">
    <source>
        <dbReference type="ARBA" id="ARBA00010617"/>
    </source>
</evidence>
<dbReference type="PANTHER" id="PTHR46696">
    <property type="entry name" value="P450, PUTATIVE (EUROFUNG)-RELATED"/>
    <property type="match status" value="1"/>
</dbReference>
<keyword evidence="3 7" id="KW-0479">Metal-binding</keyword>
<dbReference type="PATRIC" id="fig|101510.16.peg.8899"/>
<evidence type="ECO:0000313" key="8">
    <source>
        <dbReference type="EMBL" id="ABH00716.1"/>
    </source>
</evidence>
<dbReference type="eggNOG" id="COG2124">
    <property type="taxonomic scope" value="Bacteria"/>
</dbReference>
<dbReference type="PRINTS" id="PR00385">
    <property type="entry name" value="P450"/>
</dbReference>
<dbReference type="InterPro" id="IPR036396">
    <property type="entry name" value="Cyt_P450_sf"/>
</dbReference>
<dbReference type="PRINTS" id="PR00359">
    <property type="entry name" value="BP450"/>
</dbReference>
<dbReference type="PROSITE" id="PS00086">
    <property type="entry name" value="CYTOCHROME_P450"/>
    <property type="match status" value="1"/>
</dbReference>
<dbReference type="KEGG" id="rha:RHA1_ro11069"/>
<dbReference type="Proteomes" id="UP000008710">
    <property type="component" value="Plasmid pRHL3"/>
</dbReference>
<keyword evidence="8" id="KW-0614">Plasmid</keyword>
<reference evidence="9" key="1">
    <citation type="journal article" date="2006" name="Proc. Natl. Acad. Sci. U.S.A.">
        <title>The complete genome of Rhodococcus sp. RHA1 provides insights into a catabolic powerhouse.</title>
        <authorList>
            <person name="McLeod M.P."/>
            <person name="Warren R.L."/>
            <person name="Hsiao W.W.L."/>
            <person name="Araki N."/>
            <person name="Myhre M."/>
            <person name="Fernandes C."/>
            <person name="Miyazawa D."/>
            <person name="Wong W."/>
            <person name="Lillquist A.L."/>
            <person name="Wang D."/>
            <person name="Dosanjh M."/>
            <person name="Hara H."/>
            <person name="Petrescu A."/>
            <person name="Morin R.D."/>
            <person name="Yang G."/>
            <person name="Stott J.M."/>
            <person name="Schein J.E."/>
            <person name="Shin H."/>
            <person name="Smailus D."/>
            <person name="Siddiqui A.S."/>
            <person name="Marra M.A."/>
            <person name="Jones S.J.M."/>
            <person name="Holt R."/>
            <person name="Brinkman F.S.L."/>
            <person name="Miyauchi K."/>
            <person name="Fukuda M."/>
            <person name="Davies J.E."/>
            <person name="Mohn W.W."/>
            <person name="Eltis L.D."/>
        </authorList>
    </citation>
    <scope>NUCLEOTIDE SEQUENCE [LARGE SCALE GENOMIC DNA]</scope>
    <source>
        <strain evidence="9">RHA1</strain>
    </source>
</reference>
<proteinExistence type="inferred from homology"/>
<dbReference type="Pfam" id="PF00067">
    <property type="entry name" value="p450"/>
    <property type="match status" value="1"/>
</dbReference>
<dbReference type="EC" id="1.14.-.-" evidence="8"/>
<dbReference type="HOGENOM" id="CLU_033716_0_0_11"/>
<dbReference type="GO" id="GO:0004497">
    <property type="term" value="F:monooxygenase activity"/>
    <property type="evidence" value="ECO:0007669"/>
    <property type="project" value="UniProtKB-KW"/>
</dbReference>
<dbReference type="GO" id="GO:0005506">
    <property type="term" value="F:iron ion binding"/>
    <property type="evidence" value="ECO:0007669"/>
    <property type="project" value="InterPro"/>
</dbReference>
<dbReference type="EMBL" id="CP000434">
    <property type="protein sequence ID" value="ABH00716.1"/>
    <property type="molecule type" value="Genomic_DNA"/>
</dbReference>
<keyword evidence="4 7" id="KW-0560">Oxidoreductase</keyword>
<dbReference type="InterPro" id="IPR001128">
    <property type="entry name" value="Cyt_P450"/>
</dbReference>
<protein>
    <submittedName>
        <fullName evidence="8">Cytochrome P450 CYP257</fullName>
        <ecNumber evidence="8">1.14.-.-</ecNumber>
    </submittedName>
</protein>
<dbReference type="AlphaFoldDB" id="Q0RVH0"/>
<accession>Q0RVH0</accession>
<evidence type="ECO:0000256" key="3">
    <source>
        <dbReference type="ARBA" id="ARBA00022723"/>
    </source>
</evidence>
<dbReference type="RefSeq" id="WP_011600344.1">
    <property type="nucleotide sequence ID" value="NC_008271.1"/>
</dbReference>
<dbReference type="InterPro" id="IPR017972">
    <property type="entry name" value="Cyt_P450_CS"/>
</dbReference>
<dbReference type="OrthoDB" id="4168525at2"/>
<evidence type="ECO:0000256" key="7">
    <source>
        <dbReference type="RuleBase" id="RU000461"/>
    </source>
</evidence>
<keyword evidence="2 7" id="KW-0349">Heme</keyword>
<evidence type="ECO:0000256" key="6">
    <source>
        <dbReference type="ARBA" id="ARBA00023033"/>
    </source>
</evidence>
<evidence type="ECO:0000256" key="5">
    <source>
        <dbReference type="ARBA" id="ARBA00023004"/>
    </source>
</evidence>
<gene>
    <name evidence="8" type="ordered locus">RHA1_ro11069</name>
</gene>